<dbReference type="PROSITE" id="PS51776">
    <property type="entry name" value="RH1"/>
    <property type="match status" value="1"/>
</dbReference>
<name>A0A6S7FLM6_PARCT</name>
<gene>
    <name evidence="6" type="ORF">PACLA_8A009693</name>
</gene>
<dbReference type="Pfam" id="PF09744">
    <property type="entry name" value="RH1"/>
    <property type="match status" value="1"/>
</dbReference>
<dbReference type="Gene3D" id="6.10.230.10">
    <property type="match status" value="1"/>
</dbReference>
<dbReference type="Pfam" id="PF11461">
    <property type="entry name" value="RILP"/>
    <property type="match status" value="1"/>
</dbReference>
<dbReference type="OrthoDB" id="10069524at2759"/>
<keyword evidence="7" id="KW-1185">Reference proteome</keyword>
<evidence type="ECO:0000256" key="5">
    <source>
        <dbReference type="SAM" id="MobiDB-lite"/>
    </source>
</evidence>
<sequence length="355" mass="40885">MESQLTTADVYQTASLIGKDMEQIIETFGHSAVMDLMPKVIQVLEHLEIAVGEQEKGLLELEEMRLQNERLLTEVKKEASQRRRLDEELYQYKQQSTREISELNNILEKLRDENQSLQAEGQAHRMEKKETVQHLSSADLAVLEQMKSTIDNQRDAIRSKNSEIESVKNDLEAMEEQVERLANINETIRRNLTLQKSRNSTLAQEKADLEADINVLKQQVSKATSGSAIIRLNNEFDKTAKTEDKLKKKENVESPVSKDPNRPRFTLKELQRVLKERNELKEKVIMLEEDLAFYKKTSEDEVDSASLELNTSSDKAKEKHVHKSGISKLFKFLWKDEQKTPVKTDNYIAVDSPTT</sequence>
<comment type="caution">
    <text evidence="6">The sequence shown here is derived from an EMBL/GenBank/DDBJ whole genome shotgun (WGS) entry which is preliminary data.</text>
</comment>
<dbReference type="InterPro" id="IPR034743">
    <property type="entry name" value="RH1"/>
</dbReference>
<dbReference type="GO" id="GO:0031267">
    <property type="term" value="F:small GTPase binding"/>
    <property type="evidence" value="ECO:0007669"/>
    <property type="project" value="TreeGrafter"/>
</dbReference>
<evidence type="ECO:0000313" key="6">
    <source>
        <dbReference type="EMBL" id="CAB3978427.1"/>
    </source>
</evidence>
<dbReference type="SUPFAM" id="SSF161256">
    <property type="entry name" value="RILP dimerisation region"/>
    <property type="match status" value="1"/>
</dbReference>
<evidence type="ECO:0000256" key="4">
    <source>
        <dbReference type="SAM" id="Coils"/>
    </source>
</evidence>
<evidence type="ECO:0000313" key="7">
    <source>
        <dbReference type="Proteomes" id="UP001152795"/>
    </source>
</evidence>
<keyword evidence="1" id="KW-0813">Transport</keyword>
<dbReference type="Gene3D" id="1.20.58.1770">
    <property type="match status" value="1"/>
</dbReference>
<dbReference type="PANTHER" id="PTHR21502">
    <property type="entry name" value="ZINC FINGER PROTEIN DZIP1"/>
    <property type="match status" value="1"/>
</dbReference>
<feature type="compositionally biased region" description="Basic and acidic residues" evidence="5">
    <location>
        <begin position="241"/>
        <end position="252"/>
    </location>
</feature>
<proteinExistence type="predicted"/>
<dbReference type="GO" id="GO:0046983">
    <property type="term" value="F:protein dimerization activity"/>
    <property type="evidence" value="ECO:0007669"/>
    <property type="project" value="InterPro"/>
</dbReference>
<dbReference type="Proteomes" id="UP001152795">
    <property type="component" value="Unassembled WGS sequence"/>
</dbReference>
<evidence type="ECO:0000256" key="3">
    <source>
        <dbReference type="ARBA" id="ARBA00023054"/>
    </source>
</evidence>
<feature type="coiled-coil region" evidence="4">
    <location>
        <begin position="58"/>
        <end position="219"/>
    </location>
</feature>
<keyword evidence="2" id="KW-0653">Protein transport</keyword>
<dbReference type="PROSITE" id="PS51777">
    <property type="entry name" value="RH2"/>
    <property type="match status" value="1"/>
</dbReference>
<accession>A0A6S7FLM6</accession>
<dbReference type="GO" id="GO:0051959">
    <property type="term" value="F:dynein light intermediate chain binding"/>
    <property type="evidence" value="ECO:0007669"/>
    <property type="project" value="TreeGrafter"/>
</dbReference>
<dbReference type="EMBL" id="CACRXK020000112">
    <property type="protein sequence ID" value="CAB3978427.1"/>
    <property type="molecule type" value="Genomic_DNA"/>
</dbReference>
<dbReference type="InterPro" id="IPR021563">
    <property type="entry name" value="RILP_dimer"/>
</dbReference>
<organism evidence="6 7">
    <name type="scientific">Paramuricea clavata</name>
    <name type="common">Red gorgonian</name>
    <name type="synonym">Violescent sea-whip</name>
    <dbReference type="NCBI Taxonomy" id="317549"/>
    <lineage>
        <taxon>Eukaryota</taxon>
        <taxon>Metazoa</taxon>
        <taxon>Cnidaria</taxon>
        <taxon>Anthozoa</taxon>
        <taxon>Octocorallia</taxon>
        <taxon>Malacalcyonacea</taxon>
        <taxon>Plexauridae</taxon>
        <taxon>Paramuricea</taxon>
    </lineage>
</organism>
<protein>
    <submittedName>
        <fullName evidence="6">Uncharacterized protein</fullName>
    </submittedName>
</protein>
<dbReference type="InterPro" id="IPR051241">
    <property type="entry name" value="DZIP_RILPL"/>
</dbReference>
<feature type="coiled-coil region" evidence="4">
    <location>
        <begin position="270"/>
        <end position="297"/>
    </location>
</feature>
<dbReference type="PANTHER" id="PTHR21502:SF4">
    <property type="entry name" value="RILP-LIKE PROTEIN HOMOLOG"/>
    <property type="match status" value="1"/>
</dbReference>
<dbReference type="GO" id="GO:0005737">
    <property type="term" value="C:cytoplasm"/>
    <property type="evidence" value="ECO:0007669"/>
    <property type="project" value="TreeGrafter"/>
</dbReference>
<dbReference type="GO" id="GO:0015031">
    <property type="term" value="P:protein transport"/>
    <property type="evidence" value="ECO:0007669"/>
    <property type="project" value="UniProtKB-KW"/>
</dbReference>
<reference evidence="6" key="1">
    <citation type="submission" date="2020-04" db="EMBL/GenBank/DDBJ databases">
        <authorList>
            <person name="Alioto T."/>
            <person name="Alioto T."/>
            <person name="Gomez Garrido J."/>
        </authorList>
    </citation>
    <scope>NUCLEOTIDE SEQUENCE</scope>
    <source>
        <strain evidence="6">A484AB</strain>
    </source>
</reference>
<evidence type="ECO:0000256" key="1">
    <source>
        <dbReference type="ARBA" id="ARBA00022448"/>
    </source>
</evidence>
<dbReference type="InterPro" id="IPR034744">
    <property type="entry name" value="RH2"/>
</dbReference>
<dbReference type="GO" id="GO:0036064">
    <property type="term" value="C:ciliary basal body"/>
    <property type="evidence" value="ECO:0007669"/>
    <property type="project" value="TreeGrafter"/>
</dbReference>
<dbReference type="CDD" id="cd14445">
    <property type="entry name" value="RILP-like"/>
    <property type="match status" value="1"/>
</dbReference>
<keyword evidence="3 4" id="KW-0175">Coiled coil</keyword>
<dbReference type="GO" id="GO:0060271">
    <property type="term" value="P:cilium assembly"/>
    <property type="evidence" value="ECO:0007669"/>
    <property type="project" value="TreeGrafter"/>
</dbReference>
<dbReference type="AlphaFoldDB" id="A0A6S7FLM6"/>
<evidence type="ECO:0000256" key="2">
    <source>
        <dbReference type="ARBA" id="ARBA00022927"/>
    </source>
</evidence>
<feature type="region of interest" description="Disordered" evidence="5">
    <location>
        <begin position="241"/>
        <end position="262"/>
    </location>
</feature>